<keyword evidence="3" id="KW-0067">ATP-binding</keyword>
<evidence type="ECO:0000313" key="4">
    <source>
        <dbReference type="Proteomes" id="UP000009374"/>
    </source>
</evidence>
<dbReference type="Gene3D" id="3.30.870.10">
    <property type="entry name" value="Endonuclease Chain A"/>
    <property type="match status" value="1"/>
</dbReference>
<proteinExistence type="predicted"/>
<dbReference type="SMART" id="SM00487">
    <property type="entry name" value="DEXDc"/>
    <property type="match status" value="1"/>
</dbReference>
<evidence type="ECO:0000259" key="2">
    <source>
        <dbReference type="PROSITE" id="PS51194"/>
    </source>
</evidence>
<dbReference type="PANTHER" id="PTHR47962:SF7">
    <property type="entry name" value="MITOCHONDRIAL ATP-DEPENDENT HELICASE IRC3-RELATED"/>
    <property type="match status" value="1"/>
</dbReference>
<dbReference type="SUPFAM" id="SSF56024">
    <property type="entry name" value="Phospholipase D/nuclease"/>
    <property type="match status" value="1"/>
</dbReference>
<keyword evidence="3" id="KW-0547">Nucleotide-binding</keyword>
<name>C6I028_9BACT</name>
<dbReference type="Proteomes" id="UP000009374">
    <property type="component" value="Unassembled WGS sequence"/>
</dbReference>
<dbReference type="CDD" id="cd18799">
    <property type="entry name" value="SF2_C_EcoAI-like"/>
    <property type="match status" value="1"/>
</dbReference>
<dbReference type="Pfam" id="PF00271">
    <property type="entry name" value="Helicase_C"/>
    <property type="match status" value="1"/>
</dbReference>
<dbReference type="InterPro" id="IPR006935">
    <property type="entry name" value="Helicase/UvrB_N"/>
</dbReference>
<keyword evidence="3" id="KW-0378">Hydrolase</keyword>
<dbReference type="InterPro" id="IPR052511">
    <property type="entry name" value="ATP-dep_Helicase"/>
</dbReference>
<sequence>MTALAQKGVESLKESPPEAEVPLLYARYLLPIVRQAVAEIRENRLERGRELVNSLVGEIARFMGDETWEQALLPSPAELLLEVPDPEAPRQGEGLLGGISSESLRPLTGISEHTLLTGAVADPRLAHELEAEILSASRIDWMVSFLRWSGLRLLLPALEGAARRGIPLRVITTTYMKATEARCLEALSEIPGARIRVSLDDTETRLHAKAYLFPRETGYSTAYVGSSNASRTALSTGHEWNLKIAASLSPDLWDKMVASFESFWNRPELVEYGEGTRLLVRQRLEEGRAASTLSFKGLALSPYPFQEEILEKLAVEREVHGRTKNLVVAATGTGKTVIAALDFRRLREKMPRARLLFVAHRREILEQSLLTFRRALGDPNFGRILLPDGPPGGSEHLFVSVQLLASRSLLDSLSPDYFDVVVVDEVHHGEAPTYRRLLSRLSPRILLGLTATPERSDGLDIRSWFDGRIAAEIRLPEAIGRGLLVPFHYFGVSDSVDYRSVRWERGRYNLSDLDNVITGDDLRAGIILKAVSNYLSDPRKARGLGFCVSVNHAIRMAEIFNRAGLPSEALHAGTPSDRRERVRSRLSNGELSFLFTVDLFNEGVDIPEVDTVLFLRPTESLTVFLQQLGRGLRLFPGKEVLTVLDFIGQSRAEFSFESRFRSLLGATRHSVGREMEAGFPFLPPGCAIRLEPVAKEIVLDNIRRSISSRRRDLRDRLARWPAEHDRPLTLANFLETTGLSLTDLYKKEGGGGCAGFARLKADAGVGPDFSSPDEGRLTQGIARLSHVEGGRYRQFLDKVVRGEIPEERALSEEDRRFFLMLHYSLWGKRTPLSLGQESVTDSARELLRVPPLLEELREVLDYRTKGQSRKITPIALPGGAPLDLHGSYLLLEILAAFGRANFSECREVREGVLYLSEYRTDLFFVTLRKSPKDYSPSTLYKDYAVSETLFHWQSQNRTTPESPTGQRYIRHQDEGATPLLFVRTQEKGPEMPLGLSSPYLFLGPVRYVSHEGSRPMSILWHLEHPMPPALFEASAAAVG</sequence>
<dbReference type="PROSITE" id="PS51194">
    <property type="entry name" value="HELICASE_CTER"/>
    <property type="match status" value="1"/>
</dbReference>
<feature type="domain" description="Helicase ATP-binding" evidence="1">
    <location>
        <begin position="316"/>
        <end position="471"/>
    </location>
</feature>
<evidence type="ECO:0000259" key="1">
    <source>
        <dbReference type="PROSITE" id="PS51192"/>
    </source>
</evidence>
<dbReference type="GO" id="GO:0004386">
    <property type="term" value="F:helicase activity"/>
    <property type="evidence" value="ECO:0007669"/>
    <property type="project" value="UniProtKB-KW"/>
</dbReference>
<evidence type="ECO:0000313" key="3">
    <source>
        <dbReference type="EMBL" id="EES51808.1"/>
    </source>
</evidence>
<dbReference type="CDD" id="cd09203">
    <property type="entry name" value="PLDc_N_DEXD_b1"/>
    <property type="match status" value="1"/>
</dbReference>
<dbReference type="AlphaFoldDB" id="C6I028"/>
<protein>
    <submittedName>
        <fullName evidence="3">Putative helicase</fullName>
    </submittedName>
</protein>
<dbReference type="CDD" id="cd18032">
    <property type="entry name" value="DEXHc_RE_I_III_res"/>
    <property type="match status" value="1"/>
</dbReference>
<accession>C6I028</accession>
<dbReference type="REBASE" id="38758">
    <property type="entry name" value="LfeJBORFAP"/>
</dbReference>
<dbReference type="InterPro" id="IPR027417">
    <property type="entry name" value="P-loop_NTPase"/>
</dbReference>
<dbReference type="Pfam" id="PF11907">
    <property type="entry name" value="DUF3427"/>
    <property type="match status" value="1"/>
</dbReference>
<dbReference type="InterPro" id="IPR014001">
    <property type="entry name" value="Helicase_ATP-bd"/>
</dbReference>
<dbReference type="EMBL" id="GG693884">
    <property type="protein sequence ID" value="EES51808.1"/>
    <property type="molecule type" value="Genomic_DNA"/>
</dbReference>
<dbReference type="InterPro" id="IPR001650">
    <property type="entry name" value="Helicase_C-like"/>
</dbReference>
<dbReference type="Pfam" id="PF13091">
    <property type="entry name" value="PLDc_2"/>
    <property type="match status" value="1"/>
</dbReference>
<reference evidence="3 4" key="1">
    <citation type="journal article" date="2009" name="Appl. Environ. Microbiol.">
        <title>Community genomic and proteomic analyses of chemoautotrophic iron-oxidizing "Leptospirillum rubarum" (Group II) and "Leptospirillum ferrodiazotrophum" (Group III) bacteria in acid mine drainage biofilms.</title>
        <authorList>
            <person name="Goltsman D.S."/>
            <person name="Denef V.J."/>
            <person name="Singer S.W."/>
            <person name="VerBerkmoes N.C."/>
            <person name="Lefsrud M."/>
            <person name="Mueller R.S."/>
            <person name="Dick G.J."/>
            <person name="Sun C.L."/>
            <person name="Wheeler K.E."/>
            <person name="Zemla A."/>
            <person name="Baker B.J."/>
            <person name="Hauser L."/>
            <person name="Land M."/>
            <person name="Shah M.B."/>
            <person name="Thelen M.P."/>
            <person name="Hettich R.L."/>
            <person name="Banfield J.F."/>
        </authorList>
    </citation>
    <scope>NUCLEOTIDE SEQUENCE [LARGE SCALE GENOMIC DNA]</scope>
</reference>
<dbReference type="Pfam" id="PF04851">
    <property type="entry name" value="ResIII"/>
    <property type="match status" value="1"/>
</dbReference>
<dbReference type="GO" id="GO:0016887">
    <property type="term" value="F:ATP hydrolysis activity"/>
    <property type="evidence" value="ECO:0007669"/>
    <property type="project" value="TreeGrafter"/>
</dbReference>
<dbReference type="SMART" id="SM00490">
    <property type="entry name" value="HELICc"/>
    <property type="match status" value="1"/>
</dbReference>
<dbReference type="InterPro" id="IPR021835">
    <property type="entry name" value="DUF3427"/>
</dbReference>
<gene>
    <name evidence="3" type="ORF">UBAL3_95450028</name>
</gene>
<organism evidence="3 4">
    <name type="scientific">Leptospirillum ferrodiazotrophum</name>
    <dbReference type="NCBI Taxonomy" id="412449"/>
    <lineage>
        <taxon>Bacteria</taxon>
        <taxon>Pseudomonadati</taxon>
        <taxon>Nitrospirota</taxon>
        <taxon>Nitrospiria</taxon>
        <taxon>Nitrospirales</taxon>
        <taxon>Nitrospiraceae</taxon>
        <taxon>Leptospirillum</taxon>
    </lineage>
</organism>
<dbReference type="PANTHER" id="PTHR47962">
    <property type="entry name" value="ATP-DEPENDENT HELICASE LHR-RELATED-RELATED"/>
    <property type="match status" value="1"/>
</dbReference>
<dbReference type="Gene3D" id="3.40.50.300">
    <property type="entry name" value="P-loop containing nucleotide triphosphate hydrolases"/>
    <property type="match status" value="2"/>
</dbReference>
<dbReference type="PROSITE" id="PS51192">
    <property type="entry name" value="HELICASE_ATP_BIND_1"/>
    <property type="match status" value="1"/>
</dbReference>
<dbReference type="SUPFAM" id="SSF52540">
    <property type="entry name" value="P-loop containing nucleoside triphosphate hydrolases"/>
    <property type="match status" value="1"/>
</dbReference>
<dbReference type="GO" id="GO:0003677">
    <property type="term" value="F:DNA binding"/>
    <property type="evidence" value="ECO:0007669"/>
    <property type="project" value="InterPro"/>
</dbReference>
<feature type="domain" description="Helicase C-terminal" evidence="2">
    <location>
        <begin position="530"/>
        <end position="676"/>
    </location>
</feature>
<keyword evidence="3" id="KW-0347">Helicase</keyword>
<dbReference type="GO" id="GO:0005524">
    <property type="term" value="F:ATP binding"/>
    <property type="evidence" value="ECO:0007669"/>
    <property type="project" value="InterPro"/>
</dbReference>
<keyword evidence="4" id="KW-1185">Reference proteome</keyword>
<dbReference type="InterPro" id="IPR025202">
    <property type="entry name" value="PLD-like_dom"/>
</dbReference>